<evidence type="ECO:0000313" key="1">
    <source>
        <dbReference type="EMBL" id="AYE36605.1"/>
    </source>
</evidence>
<dbReference type="KEGG" id="btur:DB313_03975"/>
<protein>
    <recommendedName>
        <fullName evidence="3">Lipoprotein</fullName>
    </recommendedName>
</protein>
<dbReference type="PROSITE" id="PS51257">
    <property type="entry name" value="PROKAR_LIPOPROTEIN"/>
    <property type="match status" value="1"/>
</dbReference>
<evidence type="ECO:0000313" key="2">
    <source>
        <dbReference type="Proteomes" id="UP000275571"/>
    </source>
</evidence>
<dbReference type="EMBL" id="CP028884">
    <property type="protein sequence ID" value="AYE36605.1"/>
    <property type="molecule type" value="Genomic_DNA"/>
</dbReference>
<dbReference type="OrthoDB" id="350523at2"/>
<accession>A0A386PNB3</accession>
<dbReference type="Proteomes" id="UP000275571">
    <property type="component" value="Chromosome"/>
</dbReference>
<organism evidence="1 2">
    <name type="scientific">Borrelia turcica IST7</name>
    <dbReference type="NCBI Taxonomy" id="1104446"/>
    <lineage>
        <taxon>Bacteria</taxon>
        <taxon>Pseudomonadati</taxon>
        <taxon>Spirochaetota</taxon>
        <taxon>Spirochaetia</taxon>
        <taxon>Spirochaetales</taxon>
        <taxon>Borreliaceae</taxon>
        <taxon>Borrelia</taxon>
    </lineage>
</organism>
<evidence type="ECO:0008006" key="3">
    <source>
        <dbReference type="Google" id="ProtNLM"/>
    </source>
</evidence>
<sequence>MALSLRLLKLDLSLKNLFLSLLILSCSSPKTEFSILEFSVGNLNQNFASLNSLLDVAYNVFLSDFDLVIIKNLNSQEELDLVNNRVSFGSFKNSYFIGQNKNYSIGVLAKESVKIKILSFVEGFYEQRLGIVIDFKFKGSHYGIVIFNFNDEISNNLDISIVDDQVAYLNSQYENLIFILDKAELIILNVIVRKGFFILLQDSINPMSIINNVNYRIYSNFIAQISLHSLLYVLLSYLNDEFYLDNFPKNIVIK</sequence>
<gene>
    <name evidence="1" type="ORF">DB313_03975</name>
</gene>
<reference evidence="1 2" key="1">
    <citation type="journal article" date="2018" name="Infect. Genet. Evol.">
        <title>Genome-wide analysis of Borrelia turcica and 'Candidatus Borrelia tachyglossi' shows relapsing fever-like genomes with unique genomic links to Lyme disease Borrelia.</title>
        <authorList>
            <person name="Gofton A.W."/>
            <person name="Margos G."/>
            <person name="Fingerle V."/>
            <person name="Hepner S."/>
            <person name="Loh S.M."/>
            <person name="Ryan U."/>
            <person name="Irwin P."/>
            <person name="Oskam C.L."/>
        </authorList>
    </citation>
    <scope>NUCLEOTIDE SEQUENCE [LARGE SCALE GENOMIC DNA]</scope>
    <source>
        <strain evidence="1 2">IST7</strain>
    </source>
</reference>
<proteinExistence type="predicted"/>
<keyword evidence="2" id="KW-1185">Reference proteome</keyword>
<name>A0A386PNB3_9SPIR</name>
<dbReference type="AlphaFoldDB" id="A0A386PNB3"/>